<keyword evidence="2" id="KW-1185">Reference proteome</keyword>
<sequence length="380" mass="43946">MHFEFIHSIDQIPQSFWYSVKKTQDPFCNYAFLAALEQSGSLAVESGWQPFHLLAYQADTLVGMLPLYKKNHSYGEYVFDFAWADAYHRHGIHYYPKLVNAIPFTPVTGARLLVSDSHDPESLLVDMLAYVKQQLPLLAFSSIHCLFPSKRVSNSLTQQAMPQRLSVQFQWYNKGYTSFDDFIQRFTARRRKMVRKERAKIAAQNINVVKHFGASLSQTEMDFFYQCYCQTYLKRSGHPGYLNKAFFTQLLNTMGDNILLVIASKAETPIAGALYLYSEDQLCGRYWGAIEEADALHFECCYYQGIEFCIDNKLASFNPGTQGEHKILRGFEPTYCYSNHWLEDRPFQHAVERFIEQETPGIKAYKHNAEQLLPFKQPQG</sequence>
<dbReference type="InterPro" id="IPR016181">
    <property type="entry name" value="Acyl_CoA_acyltransferase"/>
</dbReference>
<dbReference type="Proteomes" id="UP001500359">
    <property type="component" value="Unassembled WGS sequence"/>
</dbReference>
<comment type="caution">
    <text evidence="1">The sequence shown here is derived from an EMBL/GenBank/DDBJ whole genome shotgun (WGS) entry which is preliminary data.</text>
</comment>
<proteinExistence type="predicted"/>
<dbReference type="EMBL" id="BAAAFD010000007">
    <property type="protein sequence ID" value="GAA0857762.1"/>
    <property type="molecule type" value="Genomic_DNA"/>
</dbReference>
<reference evidence="1 2" key="1">
    <citation type="journal article" date="2019" name="Int. J. Syst. Evol. Microbiol.">
        <title>The Global Catalogue of Microorganisms (GCM) 10K type strain sequencing project: providing services to taxonomists for standard genome sequencing and annotation.</title>
        <authorList>
            <consortium name="The Broad Institute Genomics Platform"/>
            <consortium name="The Broad Institute Genome Sequencing Center for Infectious Disease"/>
            <person name="Wu L."/>
            <person name="Ma J."/>
        </authorList>
    </citation>
    <scope>NUCLEOTIDE SEQUENCE [LARGE SCALE GENOMIC DNA]</scope>
    <source>
        <strain evidence="1 2">JCM 15896</strain>
    </source>
</reference>
<dbReference type="RefSeq" id="WP_343860426.1">
    <property type="nucleotide sequence ID" value="NZ_BAAAFD010000007.1"/>
</dbReference>
<organism evidence="1 2">
    <name type="scientific">Aliiglaciecola litoralis</name>
    <dbReference type="NCBI Taxonomy" id="582857"/>
    <lineage>
        <taxon>Bacteria</taxon>
        <taxon>Pseudomonadati</taxon>
        <taxon>Pseudomonadota</taxon>
        <taxon>Gammaproteobacteria</taxon>
        <taxon>Alteromonadales</taxon>
        <taxon>Alteromonadaceae</taxon>
        <taxon>Aliiglaciecola</taxon>
    </lineage>
</organism>
<evidence type="ECO:0000313" key="2">
    <source>
        <dbReference type="Proteomes" id="UP001500359"/>
    </source>
</evidence>
<dbReference type="SUPFAM" id="SSF55729">
    <property type="entry name" value="Acyl-CoA N-acyltransferases (Nat)"/>
    <property type="match status" value="1"/>
</dbReference>
<accession>A0ABN1LLY3</accession>
<dbReference type="Pfam" id="PF04339">
    <property type="entry name" value="FemAB_like"/>
    <property type="match status" value="1"/>
</dbReference>
<gene>
    <name evidence="1" type="ORF">GCM10009114_24770</name>
</gene>
<dbReference type="PANTHER" id="PTHR47017:SF1">
    <property type="entry name" value="ACYL-COA"/>
    <property type="match status" value="1"/>
</dbReference>
<dbReference type="PANTHER" id="PTHR47017">
    <property type="entry name" value="ACYL-COA"/>
    <property type="match status" value="1"/>
</dbReference>
<evidence type="ECO:0000313" key="1">
    <source>
        <dbReference type="EMBL" id="GAA0857762.1"/>
    </source>
</evidence>
<name>A0ABN1LLY3_9ALTE</name>
<protein>
    <submittedName>
        <fullName evidence="1">GNAT family N-acetyltransferase</fullName>
    </submittedName>
</protein>
<dbReference type="Gene3D" id="3.40.630.30">
    <property type="match status" value="1"/>
</dbReference>
<dbReference type="InterPro" id="IPR007434">
    <property type="entry name" value="FemAB-like"/>
</dbReference>